<protein>
    <submittedName>
        <fullName evidence="2">Thioesterase-like superfamily-domain-containing protein</fullName>
    </submittedName>
</protein>
<reference evidence="2" key="1">
    <citation type="submission" date="2023-03" db="EMBL/GenBank/DDBJ databases">
        <title>Massive genome expansion in bonnet fungi (Mycena s.s.) driven by repeated elements and novel gene families across ecological guilds.</title>
        <authorList>
            <consortium name="Lawrence Berkeley National Laboratory"/>
            <person name="Harder C.B."/>
            <person name="Miyauchi S."/>
            <person name="Viragh M."/>
            <person name="Kuo A."/>
            <person name="Thoen E."/>
            <person name="Andreopoulos B."/>
            <person name="Lu D."/>
            <person name="Skrede I."/>
            <person name="Drula E."/>
            <person name="Henrissat B."/>
            <person name="Morin E."/>
            <person name="Kohler A."/>
            <person name="Barry K."/>
            <person name="LaButti K."/>
            <person name="Morin E."/>
            <person name="Salamov A."/>
            <person name="Lipzen A."/>
            <person name="Mereny Z."/>
            <person name="Hegedus B."/>
            <person name="Baldrian P."/>
            <person name="Stursova M."/>
            <person name="Weitz H."/>
            <person name="Taylor A."/>
            <person name="Grigoriev I.V."/>
            <person name="Nagy L.G."/>
            <person name="Martin F."/>
            <person name="Kauserud H."/>
        </authorList>
    </citation>
    <scope>NUCLEOTIDE SEQUENCE</scope>
    <source>
        <strain evidence="2">CBHHK067</strain>
    </source>
</reference>
<gene>
    <name evidence="2" type="ORF">B0H17DRAFT_1005323</name>
</gene>
<feature type="domain" description="Acyl-CoA thioesterase-like N-terminal HotDog" evidence="1">
    <location>
        <begin position="27"/>
        <end position="112"/>
    </location>
</feature>
<evidence type="ECO:0000313" key="2">
    <source>
        <dbReference type="EMBL" id="KAJ7700796.1"/>
    </source>
</evidence>
<dbReference type="AlphaFoldDB" id="A0AAD7GQT0"/>
<dbReference type="Pfam" id="PF13622">
    <property type="entry name" value="4HBT_3"/>
    <property type="match status" value="1"/>
</dbReference>
<dbReference type="InterPro" id="IPR042171">
    <property type="entry name" value="Acyl-CoA_hotdog"/>
</dbReference>
<dbReference type="Gene3D" id="2.40.160.210">
    <property type="entry name" value="Acyl-CoA thioesterase, double hotdog domain"/>
    <property type="match status" value="1"/>
</dbReference>
<dbReference type="Proteomes" id="UP001221757">
    <property type="component" value="Unassembled WGS sequence"/>
</dbReference>
<evidence type="ECO:0000313" key="3">
    <source>
        <dbReference type="Proteomes" id="UP001221757"/>
    </source>
</evidence>
<dbReference type="InterPro" id="IPR029069">
    <property type="entry name" value="HotDog_dom_sf"/>
</dbReference>
<accession>A0AAD7GQT0</accession>
<dbReference type="SUPFAM" id="SSF54637">
    <property type="entry name" value="Thioesterase/thiol ester dehydrase-isomerase"/>
    <property type="match status" value="1"/>
</dbReference>
<proteinExistence type="predicted"/>
<dbReference type="PANTHER" id="PTHR38110">
    <property type="entry name" value="CHROMOSOME 23, WHOLE GENOME SHOTGUN SEQUENCE"/>
    <property type="match status" value="1"/>
</dbReference>
<dbReference type="PANTHER" id="PTHR38110:SF1">
    <property type="entry name" value="THIOESTERASE DOMAIN-CONTAINING PROTEIN"/>
    <property type="match status" value="1"/>
</dbReference>
<dbReference type="EMBL" id="JARKIE010000019">
    <property type="protein sequence ID" value="KAJ7700796.1"/>
    <property type="molecule type" value="Genomic_DNA"/>
</dbReference>
<dbReference type="InterPro" id="IPR052389">
    <property type="entry name" value="Sec_Metab_Biosynth-Assoc"/>
</dbReference>
<sequence>MALLAKAICVEKSSGNDSESYFRGVADPEWVIGHVPNGGYILFLIVQSCIQNQAGSSHPDPLHMSAHFLQATKPISVEVKLRILKRGRNFVNILADLVQGDHICITAHLIFGKISPSTRPLIDPSSGYSRRHPLRGHPSNAVLTNMPKMFGVRKQVRRAEDPYLLRNGPEHGRTSGGGVAVWGAWVELIDKEERITPASLAFLADCTQSFATLVPPSVTGINPHSLWLPSLTISLEYKAPIPPPSAMHSARTVGVYIIGGFLSEPQGRHDTCVEIWTAPSTVGEGAEVDGWRDAQVCIGVATQMQLMVAGSVNEKAAKL</sequence>
<comment type="caution">
    <text evidence="2">The sequence shown here is derived from an EMBL/GenBank/DDBJ whole genome shotgun (WGS) entry which is preliminary data.</text>
</comment>
<name>A0AAD7GQT0_MYCRO</name>
<keyword evidence="3" id="KW-1185">Reference proteome</keyword>
<evidence type="ECO:0000259" key="1">
    <source>
        <dbReference type="Pfam" id="PF13622"/>
    </source>
</evidence>
<dbReference type="InterPro" id="IPR049449">
    <property type="entry name" value="TesB_ACOT8-like_N"/>
</dbReference>
<organism evidence="2 3">
    <name type="scientific">Mycena rosella</name>
    <name type="common">Pink bonnet</name>
    <name type="synonym">Agaricus rosellus</name>
    <dbReference type="NCBI Taxonomy" id="1033263"/>
    <lineage>
        <taxon>Eukaryota</taxon>
        <taxon>Fungi</taxon>
        <taxon>Dikarya</taxon>
        <taxon>Basidiomycota</taxon>
        <taxon>Agaricomycotina</taxon>
        <taxon>Agaricomycetes</taxon>
        <taxon>Agaricomycetidae</taxon>
        <taxon>Agaricales</taxon>
        <taxon>Marasmiineae</taxon>
        <taxon>Mycenaceae</taxon>
        <taxon>Mycena</taxon>
    </lineage>
</organism>